<proteinExistence type="predicted"/>
<dbReference type="SUPFAM" id="SSF46955">
    <property type="entry name" value="Putative DNA-binding domain"/>
    <property type="match status" value="1"/>
</dbReference>
<reference evidence="4 5" key="1">
    <citation type="submission" date="2016-10" db="EMBL/GenBank/DDBJ databases">
        <authorList>
            <person name="de Groot N.N."/>
        </authorList>
    </citation>
    <scope>NUCLEOTIDE SEQUENCE [LARGE SCALE GENOMIC DNA]</scope>
    <source>
        <strain evidence="4 5">CGMCC 1.10238</strain>
    </source>
</reference>
<dbReference type="GO" id="GO:0003677">
    <property type="term" value="F:DNA binding"/>
    <property type="evidence" value="ECO:0007669"/>
    <property type="project" value="UniProtKB-KW"/>
</dbReference>
<protein>
    <submittedName>
        <fullName evidence="4">DNA-binding transcriptional regulator, MerR family</fullName>
    </submittedName>
    <submittedName>
        <fullName evidence="3">MerR family transcriptional regulator</fullName>
    </submittedName>
</protein>
<dbReference type="EMBL" id="CP076607">
    <property type="protein sequence ID" value="QWU16141.1"/>
    <property type="molecule type" value="Genomic_DNA"/>
</dbReference>
<gene>
    <name evidence="3" type="ORF">KP014_02380</name>
    <name evidence="4" type="ORF">SAMN04487895_102398</name>
</gene>
<evidence type="ECO:0000313" key="5">
    <source>
        <dbReference type="Proteomes" id="UP000198809"/>
    </source>
</evidence>
<evidence type="ECO:0000259" key="2">
    <source>
        <dbReference type="PROSITE" id="PS50937"/>
    </source>
</evidence>
<evidence type="ECO:0000313" key="4">
    <source>
        <dbReference type="EMBL" id="SEN73690.1"/>
    </source>
</evidence>
<dbReference type="SMART" id="SM00422">
    <property type="entry name" value="HTH_MERR"/>
    <property type="match status" value="1"/>
</dbReference>
<keyword evidence="6" id="KW-1185">Reference proteome</keyword>
<dbReference type="CDD" id="cd01106">
    <property type="entry name" value="HTH_TipAL-Mta"/>
    <property type="match status" value="1"/>
</dbReference>
<dbReference type="InterPro" id="IPR000551">
    <property type="entry name" value="MerR-type_HTH_dom"/>
</dbReference>
<dbReference type="Proteomes" id="UP000198809">
    <property type="component" value="Unassembled WGS sequence"/>
</dbReference>
<accession>A0A1H8IY62</accession>
<name>A0A1H8IY62_9BACL</name>
<feature type="domain" description="HTH merR-type" evidence="2">
    <location>
        <begin position="10"/>
        <end position="79"/>
    </location>
</feature>
<dbReference type="Gene3D" id="1.10.1660.10">
    <property type="match status" value="1"/>
</dbReference>
<dbReference type="PANTHER" id="PTHR30204">
    <property type="entry name" value="REDOX-CYCLING DRUG-SENSING TRANSCRIPTIONAL ACTIVATOR SOXR"/>
    <property type="match status" value="1"/>
</dbReference>
<dbReference type="GO" id="GO:0003700">
    <property type="term" value="F:DNA-binding transcription factor activity"/>
    <property type="evidence" value="ECO:0007669"/>
    <property type="project" value="InterPro"/>
</dbReference>
<dbReference type="STRING" id="1333845.SAMN04487895_102398"/>
<evidence type="ECO:0000313" key="3">
    <source>
        <dbReference type="EMBL" id="QWU16141.1"/>
    </source>
</evidence>
<dbReference type="Pfam" id="PF13411">
    <property type="entry name" value="MerR_1"/>
    <property type="match status" value="1"/>
</dbReference>
<evidence type="ECO:0000313" key="6">
    <source>
        <dbReference type="Proteomes" id="UP000683429"/>
    </source>
</evidence>
<keyword evidence="1 4" id="KW-0238">DNA-binding</keyword>
<dbReference type="PROSITE" id="PS50937">
    <property type="entry name" value="HTH_MERR_2"/>
    <property type="match status" value="1"/>
</dbReference>
<dbReference type="Proteomes" id="UP000683429">
    <property type="component" value="Chromosome"/>
</dbReference>
<dbReference type="InterPro" id="IPR009061">
    <property type="entry name" value="DNA-bd_dom_put_sf"/>
</dbReference>
<dbReference type="InterPro" id="IPR047057">
    <property type="entry name" value="MerR_fam"/>
</dbReference>
<reference evidence="3 6" key="2">
    <citation type="submission" date="2021-06" db="EMBL/GenBank/DDBJ databases">
        <title>Whole genome sequence of Paenibacillus sophorae DSM23020 for comparative genomics.</title>
        <authorList>
            <person name="Kim M.-J."/>
            <person name="Lee G."/>
            <person name="Shin J.-H."/>
        </authorList>
    </citation>
    <scope>NUCLEOTIDE SEQUENCE [LARGE SCALE GENOMIC DNA]</scope>
    <source>
        <strain evidence="3 6">DSM 23020</strain>
    </source>
</reference>
<evidence type="ECO:0000256" key="1">
    <source>
        <dbReference type="ARBA" id="ARBA00023125"/>
    </source>
</evidence>
<dbReference type="RefSeq" id="WP_090833873.1">
    <property type="nucleotide sequence ID" value="NZ_CP076607.1"/>
</dbReference>
<sequence>MGRIDNTNKTYLVGELAAATGVTVRTLQHYDNIGLLPTPGRTDGGRRYYTEKDMLCLEQIIFYKSLGLSLKEIRDKVVKRPSLSQIKQILNEHELVLYKKMEDAHASIAAIEACRTAIAAGNYPSWQLLTGFIRTLQNSSLIDWGQYTFNDAQKEILGKRFANEQDAFDLYHTWRVLALKAVTLAKSGASPDDPAAQELAADLWKMVMEVTEGDADQIHVFAQVQGDRASWPEGDRDLMDASQAFIDLAVKHYLASRSSDIDEHRGGSKINE</sequence>
<dbReference type="PANTHER" id="PTHR30204:SF90">
    <property type="entry name" value="HTH-TYPE TRANSCRIPTIONAL ACTIVATOR MTA"/>
    <property type="match status" value="1"/>
</dbReference>
<dbReference type="AlphaFoldDB" id="A0A1H8IY62"/>
<dbReference type="OrthoDB" id="1894615at2"/>
<organism evidence="4 5">
    <name type="scientific">Paenibacillus sophorae</name>
    <dbReference type="NCBI Taxonomy" id="1333845"/>
    <lineage>
        <taxon>Bacteria</taxon>
        <taxon>Bacillati</taxon>
        <taxon>Bacillota</taxon>
        <taxon>Bacilli</taxon>
        <taxon>Bacillales</taxon>
        <taxon>Paenibacillaceae</taxon>
        <taxon>Paenibacillus</taxon>
    </lineage>
</organism>
<dbReference type="EMBL" id="FODH01000002">
    <property type="protein sequence ID" value="SEN73690.1"/>
    <property type="molecule type" value="Genomic_DNA"/>
</dbReference>